<evidence type="ECO:0000256" key="1">
    <source>
        <dbReference type="SAM" id="MobiDB-lite"/>
    </source>
</evidence>
<dbReference type="EMBL" id="POUD01000013">
    <property type="protein sequence ID" value="PZG21877.1"/>
    <property type="molecule type" value="Genomic_DNA"/>
</dbReference>
<sequence>MRRAPEAARWSSTPRTALSRSLSIQTSSSSGTGGRPENTTGTPRRRNSARTGSPCGLSISIMPSTSSSARLSHRPAVGCTTRL</sequence>
<evidence type="ECO:0000313" key="3">
    <source>
        <dbReference type="Proteomes" id="UP000249304"/>
    </source>
</evidence>
<gene>
    <name evidence="2" type="ORF">C1J01_05510</name>
</gene>
<accession>A0A2W2FJC4</accession>
<organism evidence="2 3">
    <name type="scientific">Nonomuraea aridisoli</name>
    <dbReference type="NCBI Taxonomy" id="2070368"/>
    <lineage>
        <taxon>Bacteria</taxon>
        <taxon>Bacillati</taxon>
        <taxon>Actinomycetota</taxon>
        <taxon>Actinomycetes</taxon>
        <taxon>Streptosporangiales</taxon>
        <taxon>Streptosporangiaceae</taxon>
        <taxon>Nonomuraea</taxon>
    </lineage>
</organism>
<evidence type="ECO:0000313" key="2">
    <source>
        <dbReference type="EMBL" id="PZG21877.1"/>
    </source>
</evidence>
<keyword evidence="3" id="KW-1185">Reference proteome</keyword>
<feature type="compositionally biased region" description="Low complexity" evidence="1">
    <location>
        <begin position="58"/>
        <end position="68"/>
    </location>
</feature>
<dbReference type="AlphaFoldDB" id="A0A2W2FJC4"/>
<comment type="caution">
    <text evidence="2">The sequence shown here is derived from an EMBL/GenBank/DDBJ whole genome shotgun (WGS) entry which is preliminary data.</text>
</comment>
<protein>
    <submittedName>
        <fullName evidence="2">Uncharacterized protein</fullName>
    </submittedName>
</protein>
<feature type="compositionally biased region" description="Low complexity" evidence="1">
    <location>
        <begin position="18"/>
        <end position="30"/>
    </location>
</feature>
<name>A0A2W2FJC4_9ACTN</name>
<dbReference type="Proteomes" id="UP000249304">
    <property type="component" value="Unassembled WGS sequence"/>
</dbReference>
<reference evidence="2 3" key="1">
    <citation type="submission" date="2018-01" db="EMBL/GenBank/DDBJ databases">
        <title>Draft genome sequence of Nonomuraea sp. KC333.</title>
        <authorList>
            <person name="Sahin N."/>
            <person name="Saygin H."/>
            <person name="Ay H."/>
        </authorList>
    </citation>
    <scope>NUCLEOTIDE SEQUENCE [LARGE SCALE GENOMIC DNA]</scope>
    <source>
        <strain evidence="2 3">KC333</strain>
    </source>
</reference>
<proteinExistence type="predicted"/>
<feature type="region of interest" description="Disordered" evidence="1">
    <location>
        <begin position="1"/>
        <end position="83"/>
    </location>
</feature>